<dbReference type="GO" id="GO:0003678">
    <property type="term" value="F:DNA helicase activity"/>
    <property type="evidence" value="ECO:0007669"/>
    <property type="project" value="InterPro"/>
</dbReference>
<evidence type="ECO:0000256" key="11">
    <source>
        <dbReference type="ARBA" id="ARBA00023014"/>
    </source>
</evidence>
<protein>
    <submittedName>
        <fullName evidence="17">DDX11 helicase</fullName>
    </submittedName>
</protein>
<dbReference type="PROSITE" id="PS51193">
    <property type="entry name" value="HELICASE_ATP_BIND_2"/>
    <property type="match status" value="1"/>
</dbReference>
<keyword evidence="11" id="KW-0411">Iron-sulfur</keyword>
<evidence type="ECO:0000256" key="10">
    <source>
        <dbReference type="ARBA" id="ARBA00023004"/>
    </source>
</evidence>
<keyword evidence="5" id="KW-0547">Nucleotide-binding</keyword>
<evidence type="ECO:0000256" key="2">
    <source>
        <dbReference type="ARBA" id="ARBA00004123"/>
    </source>
</evidence>
<evidence type="ECO:0000256" key="15">
    <source>
        <dbReference type="SAM" id="MobiDB-lite"/>
    </source>
</evidence>
<keyword evidence="18" id="KW-1185">Reference proteome</keyword>
<dbReference type="PANTHER" id="PTHR11472:SF41">
    <property type="entry name" value="ATP-DEPENDENT DNA HELICASE DDX11-RELATED"/>
    <property type="match status" value="1"/>
</dbReference>
<dbReference type="PANTHER" id="PTHR11472">
    <property type="entry name" value="DNA REPAIR DEAD HELICASE RAD3/XP-D SUBFAMILY MEMBER"/>
    <property type="match status" value="1"/>
</dbReference>
<keyword evidence="10" id="KW-0408">Iron</keyword>
<dbReference type="SMART" id="SM00491">
    <property type="entry name" value="HELICc2"/>
    <property type="match status" value="1"/>
</dbReference>
<dbReference type="GO" id="GO:0016818">
    <property type="term" value="F:hydrolase activity, acting on acid anhydrides, in phosphorus-containing anhydrides"/>
    <property type="evidence" value="ECO:0007669"/>
    <property type="project" value="InterPro"/>
</dbReference>
<comment type="caution">
    <text evidence="17">The sequence shown here is derived from an EMBL/GenBank/DDBJ whole genome shotgun (WGS) entry which is preliminary data.</text>
</comment>
<feature type="domain" description="Helicase ATP-binding" evidence="16">
    <location>
        <begin position="1"/>
        <end position="424"/>
    </location>
</feature>
<name>A0A852DL78_PASAF</name>
<dbReference type="Gene3D" id="3.40.50.300">
    <property type="entry name" value="P-loop containing nucleotide triphosphate hydrolases"/>
    <property type="match status" value="3"/>
</dbReference>
<dbReference type="InterPro" id="IPR013020">
    <property type="entry name" value="Rad3/Chl1-like"/>
</dbReference>
<dbReference type="InterPro" id="IPR027417">
    <property type="entry name" value="P-loop_NTPase"/>
</dbReference>
<keyword evidence="13" id="KW-0413">Isomerase</keyword>
<evidence type="ECO:0000256" key="9">
    <source>
        <dbReference type="ARBA" id="ARBA00022884"/>
    </source>
</evidence>
<comment type="subcellular location">
    <subcellularLocation>
        <location evidence="2">Nucleus</location>
    </subcellularLocation>
</comment>
<comment type="similarity">
    <text evidence="3">Belongs to the DEAD box helicase family. DEAH subfamily. DDX11/CHL1 sub-subfamily.</text>
</comment>
<dbReference type="SUPFAM" id="SSF52540">
    <property type="entry name" value="P-loop containing nucleoside triphosphate hydrolases"/>
    <property type="match status" value="1"/>
</dbReference>
<evidence type="ECO:0000256" key="7">
    <source>
        <dbReference type="ARBA" id="ARBA00022806"/>
    </source>
</evidence>
<evidence type="ECO:0000256" key="12">
    <source>
        <dbReference type="ARBA" id="ARBA00023125"/>
    </source>
</evidence>
<keyword evidence="9" id="KW-0694">RNA-binding</keyword>
<dbReference type="SMART" id="SM00488">
    <property type="entry name" value="DEXDc2"/>
    <property type="match status" value="1"/>
</dbReference>
<evidence type="ECO:0000256" key="3">
    <source>
        <dbReference type="ARBA" id="ARBA00008435"/>
    </source>
</evidence>
<dbReference type="FunFam" id="3.40.50.300:FF:000909">
    <property type="entry name" value="Putative ATP-dependent RNA helicase DDX11"/>
    <property type="match status" value="1"/>
</dbReference>
<keyword evidence="8" id="KW-0067">ATP-binding</keyword>
<dbReference type="InterPro" id="IPR006554">
    <property type="entry name" value="Helicase-like_DEXD_c2"/>
</dbReference>
<keyword evidence="4" id="KW-0479">Metal-binding</keyword>
<reference evidence="17" key="1">
    <citation type="submission" date="2019-09" db="EMBL/GenBank/DDBJ databases">
        <title>Bird 10,000 Genomes (B10K) Project - Family phase.</title>
        <authorList>
            <person name="Zhang G."/>
        </authorList>
    </citation>
    <scope>NUCLEOTIDE SEQUENCE</scope>
    <source>
        <strain evidence="17">OUT-0017</strain>
        <tissue evidence="17">Muscle</tissue>
    </source>
</reference>
<evidence type="ECO:0000256" key="4">
    <source>
        <dbReference type="ARBA" id="ARBA00022723"/>
    </source>
</evidence>
<feature type="non-terminal residue" evidence="17">
    <location>
        <position position="1"/>
    </location>
</feature>
<evidence type="ECO:0000256" key="5">
    <source>
        <dbReference type="ARBA" id="ARBA00022741"/>
    </source>
</evidence>
<sequence>FPFPYTPYRIQEQFMEALYGALEAGRVGIFESPTGTGKSLSLICGALAWLRDWEEKRRQEEEQLLALGAGGQDARSPQQARPGSADTAGQPDWVTAFVQRKEERDMVDRLKEEQIRRKKREDRLEKIRQNVQLKYAAKRKRCEEDEAKHLLQLSKEALSQGAGEDALDQLDHNEEELILAEYESDDEKKVVSGLEEDDDDDLEEEHVTKIYYCSRTHSQLSQFVREVQKSPFGKDTRLVSLGSRQNLCVNEEVRRLGALQLINDRCMEMQKNKHEKKSNEENEGKKRRVSRAVCPFYSYEQMQFLRDEVLVEVKDIEQLVSLGRETKACPYYGSRFAIPAAQLVVLPYQMLLHEPTRNAAGIKLKDQVVIIDEAHNLIDTITCIHSAEVSGSQLCCAHSQLSQYMERYRKRLKAKNLMYIKQILYLLERFVAMLGGNVNQNPGSQAVSQTGTILKSINDFLFQSQIDNINLFKVQRYCEKSLISRKLFGFVERYGGPASAVKTNKENQKLAGLQDFLLTLQQGSDKEGDPPVEAEHDQLRTASPLMQIEGFLSALTNANQDGRVILNRQGTVGQSSLKFLLLNPAVHFAKVVEECRAVIIAGGTMQPVADFREQLLCCAGVDPARIVEFSCGHVIPPENILPIILCSGPSNQQLEFTYQTRDLPQMMDETGRILCNLCNVIPGGVVCFFPSYEYEKQVYGHWEKTGLLSRLAARKKIFQEPKKANQVEQVLVEYAKCIKRCSQTGGQMTGALLLSVVGGKMSEGINFSDDLGRCVIMVGMPYPNIKSPELQEKMTWLDKTMPRAGGQAPSRVLIENLCMKAVNQSIAGRAIRHQKDFASIVLLDHRYARPAIFNKLPQWIRERTQVKPAFGSAFAELRK</sequence>
<evidence type="ECO:0000256" key="14">
    <source>
        <dbReference type="ARBA" id="ARBA00023242"/>
    </source>
</evidence>
<dbReference type="GO" id="GO:0034085">
    <property type="term" value="P:establishment of sister chromatid cohesion"/>
    <property type="evidence" value="ECO:0007669"/>
    <property type="project" value="TreeGrafter"/>
</dbReference>
<evidence type="ECO:0000259" key="16">
    <source>
        <dbReference type="PROSITE" id="PS51193"/>
    </source>
</evidence>
<dbReference type="Pfam" id="PF06733">
    <property type="entry name" value="DEAD_2"/>
    <property type="match status" value="1"/>
</dbReference>
<dbReference type="InterPro" id="IPR010614">
    <property type="entry name" value="RAD3-like_helicase_DEAD"/>
</dbReference>
<dbReference type="Proteomes" id="UP000625584">
    <property type="component" value="Unassembled WGS sequence"/>
</dbReference>
<proteinExistence type="inferred from homology"/>
<dbReference type="GO" id="GO:0005634">
    <property type="term" value="C:nucleus"/>
    <property type="evidence" value="ECO:0007669"/>
    <property type="project" value="UniProtKB-SubCell"/>
</dbReference>
<feature type="non-terminal residue" evidence="17">
    <location>
        <position position="879"/>
    </location>
</feature>
<dbReference type="GO" id="GO:0005524">
    <property type="term" value="F:ATP binding"/>
    <property type="evidence" value="ECO:0007669"/>
    <property type="project" value="UniProtKB-KW"/>
</dbReference>
<dbReference type="GO" id="GO:0046872">
    <property type="term" value="F:metal ion binding"/>
    <property type="evidence" value="ECO:0007669"/>
    <property type="project" value="UniProtKB-KW"/>
</dbReference>
<evidence type="ECO:0000313" key="17">
    <source>
        <dbReference type="EMBL" id="NXP93317.1"/>
    </source>
</evidence>
<dbReference type="GO" id="GO:0006139">
    <property type="term" value="P:nucleobase-containing compound metabolic process"/>
    <property type="evidence" value="ECO:0007669"/>
    <property type="project" value="InterPro"/>
</dbReference>
<keyword evidence="6" id="KW-0378">Hydrolase</keyword>
<dbReference type="EMBL" id="WBNP01004903">
    <property type="protein sequence ID" value="NXP93317.1"/>
    <property type="molecule type" value="Genomic_DNA"/>
</dbReference>
<keyword evidence="12" id="KW-0238">DNA-binding</keyword>
<dbReference type="AlphaFoldDB" id="A0A852DL78"/>
<dbReference type="GO" id="GO:0003677">
    <property type="term" value="F:DNA binding"/>
    <property type="evidence" value="ECO:0007669"/>
    <property type="project" value="UniProtKB-KW"/>
</dbReference>
<keyword evidence="14" id="KW-0539">Nucleus</keyword>
<feature type="region of interest" description="Disordered" evidence="15">
    <location>
        <begin position="67"/>
        <end position="92"/>
    </location>
</feature>
<dbReference type="InterPro" id="IPR045028">
    <property type="entry name" value="DinG/Rad3-like"/>
</dbReference>
<evidence type="ECO:0000256" key="8">
    <source>
        <dbReference type="ARBA" id="ARBA00022840"/>
    </source>
</evidence>
<dbReference type="GO" id="GO:0003723">
    <property type="term" value="F:RNA binding"/>
    <property type="evidence" value="ECO:0007669"/>
    <property type="project" value="UniProtKB-KW"/>
</dbReference>
<accession>A0A852DL78</accession>
<dbReference type="InterPro" id="IPR014013">
    <property type="entry name" value="Helic_SF1/SF2_ATP-bd_DinG/Rad3"/>
</dbReference>
<evidence type="ECO:0000256" key="13">
    <source>
        <dbReference type="ARBA" id="ARBA00023235"/>
    </source>
</evidence>
<gene>
    <name evidence="17" type="primary">Ddx11</name>
    <name evidence="17" type="ORF">PASAMO_R09436</name>
</gene>
<evidence type="ECO:0000256" key="1">
    <source>
        <dbReference type="ARBA" id="ARBA00001966"/>
    </source>
</evidence>
<organism evidence="17 18">
    <name type="scientific">Passerina amoena</name>
    <name type="common">Lazuli bunting</name>
    <dbReference type="NCBI Taxonomy" id="142471"/>
    <lineage>
        <taxon>Eukaryota</taxon>
        <taxon>Metazoa</taxon>
        <taxon>Chordata</taxon>
        <taxon>Craniata</taxon>
        <taxon>Vertebrata</taxon>
        <taxon>Euteleostomi</taxon>
        <taxon>Archelosauria</taxon>
        <taxon>Archosauria</taxon>
        <taxon>Dinosauria</taxon>
        <taxon>Saurischia</taxon>
        <taxon>Theropoda</taxon>
        <taxon>Coelurosauria</taxon>
        <taxon>Aves</taxon>
        <taxon>Neognathae</taxon>
        <taxon>Neoaves</taxon>
        <taxon>Telluraves</taxon>
        <taxon>Australaves</taxon>
        <taxon>Passeriformes</taxon>
        <taxon>Cardinalidae</taxon>
        <taxon>Passerina</taxon>
    </lineage>
</organism>
<dbReference type="NCBIfam" id="TIGR00604">
    <property type="entry name" value="rad3"/>
    <property type="match status" value="1"/>
</dbReference>
<keyword evidence="7 17" id="KW-0347">Helicase</keyword>
<dbReference type="GO" id="GO:0051536">
    <property type="term" value="F:iron-sulfur cluster binding"/>
    <property type="evidence" value="ECO:0007669"/>
    <property type="project" value="UniProtKB-KW"/>
</dbReference>
<dbReference type="CDD" id="cd18788">
    <property type="entry name" value="SF2_C_XPD"/>
    <property type="match status" value="1"/>
</dbReference>
<comment type="cofactor">
    <cofactor evidence="1">
        <name>[4Fe-4S] cluster</name>
        <dbReference type="ChEBI" id="CHEBI:49883"/>
    </cofactor>
</comment>
<evidence type="ECO:0000256" key="6">
    <source>
        <dbReference type="ARBA" id="ARBA00022801"/>
    </source>
</evidence>
<dbReference type="InterPro" id="IPR006555">
    <property type="entry name" value="ATP-dep_Helicase_C"/>
</dbReference>
<dbReference type="FunFam" id="3.40.50.300:FF:001050">
    <property type="entry name" value="ATP-dependent DNA helicase DDX11"/>
    <property type="match status" value="1"/>
</dbReference>
<dbReference type="Pfam" id="PF13307">
    <property type="entry name" value="Helicase_C_2"/>
    <property type="match status" value="1"/>
</dbReference>
<evidence type="ECO:0000313" key="18">
    <source>
        <dbReference type="Proteomes" id="UP000625584"/>
    </source>
</evidence>